<feature type="compositionally biased region" description="Basic residues" evidence="2">
    <location>
        <begin position="98"/>
        <end position="108"/>
    </location>
</feature>
<keyword evidence="4" id="KW-1185">Reference proteome</keyword>
<gene>
    <name evidence="3" type="ORF">V5799_008288</name>
</gene>
<reference evidence="3 4" key="1">
    <citation type="journal article" date="2023" name="Arcadia Sci">
        <title>De novo assembly of a long-read Amblyomma americanum tick genome.</title>
        <authorList>
            <person name="Chou S."/>
            <person name="Poskanzer K.E."/>
            <person name="Rollins M."/>
            <person name="Thuy-Boun P.S."/>
        </authorList>
    </citation>
    <scope>NUCLEOTIDE SEQUENCE [LARGE SCALE GENOMIC DNA]</scope>
    <source>
        <strain evidence="3">F_SG_1</strain>
        <tissue evidence="3">Salivary glands</tissue>
    </source>
</reference>
<accession>A0AAQ4FDQ0</accession>
<sequence>MFAVVRFLSDRDNRLHVIPVDDIEDFAPKNDNDYDNRAVYSAYWRDSVDDTNSGLYNAQVLLLAESENDARDKMRAKRVIIPKITVQEGADDEESQAKKKRAEKKRQKNDKGNAKKNAGAQFHPRKKRYDSTSSDSDDLCARSELVNMRRQKEAWKGRAQELQESELEKEKEYWKSRAQELQDDNVFLKAQVASLQRCLESKIFQFEQGKVHYSRGMTAAPPVAAADEDLVGHKYFGFSCNSLHLKTGGTVIISIPFLTLEPLEIDNTAPSKCAPLPCLSAATEAEECTSSPGGEQQQQHFLTPPAPTGEFSYMEDGSFHLTKGIIISGACAEKIFKNKKPTLVQPLTPEKLLVVSETLKHWGVQKSVSTEEAEKTLTRTLTEKIQGLLKSKLRKQIKFLKT</sequence>
<dbReference type="InterPro" id="IPR040391">
    <property type="entry name" value="BEND5"/>
</dbReference>
<dbReference type="EMBL" id="JARKHS020003658">
    <property type="protein sequence ID" value="KAK8785347.1"/>
    <property type="molecule type" value="Genomic_DNA"/>
</dbReference>
<feature type="coiled-coil region" evidence="1">
    <location>
        <begin position="145"/>
        <end position="198"/>
    </location>
</feature>
<dbReference type="Proteomes" id="UP001321473">
    <property type="component" value="Unassembled WGS sequence"/>
</dbReference>
<dbReference type="GO" id="GO:0045892">
    <property type="term" value="P:negative regulation of DNA-templated transcription"/>
    <property type="evidence" value="ECO:0007669"/>
    <property type="project" value="InterPro"/>
</dbReference>
<evidence type="ECO:0000256" key="1">
    <source>
        <dbReference type="SAM" id="Coils"/>
    </source>
</evidence>
<keyword evidence="1" id="KW-0175">Coiled coil</keyword>
<protein>
    <submittedName>
        <fullName evidence="3">Uncharacterized protein</fullName>
    </submittedName>
</protein>
<evidence type="ECO:0000313" key="4">
    <source>
        <dbReference type="Proteomes" id="UP001321473"/>
    </source>
</evidence>
<evidence type="ECO:0000313" key="3">
    <source>
        <dbReference type="EMBL" id="KAK8785347.1"/>
    </source>
</evidence>
<proteinExistence type="predicted"/>
<dbReference type="AlphaFoldDB" id="A0AAQ4FDQ0"/>
<dbReference type="PANTHER" id="PTHR14628:SF1">
    <property type="entry name" value="BEN DOMAIN-CONTAINING PROTEIN 5"/>
    <property type="match status" value="1"/>
</dbReference>
<name>A0AAQ4FDQ0_AMBAM</name>
<organism evidence="3 4">
    <name type="scientific">Amblyomma americanum</name>
    <name type="common">Lone star tick</name>
    <dbReference type="NCBI Taxonomy" id="6943"/>
    <lineage>
        <taxon>Eukaryota</taxon>
        <taxon>Metazoa</taxon>
        <taxon>Ecdysozoa</taxon>
        <taxon>Arthropoda</taxon>
        <taxon>Chelicerata</taxon>
        <taxon>Arachnida</taxon>
        <taxon>Acari</taxon>
        <taxon>Parasitiformes</taxon>
        <taxon>Ixodida</taxon>
        <taxon>Ixodoidea</taxon>
        <taxon>Ixodidae</taxon>
        <taxon>Amblyomminae</taxon>
        <taxon>Amblyomma</taxon>
    </lineage>
</organism>
<dbReference type="PANTHER" id="PTHR14628">
    <property type="entry name" value="BEN DOMAIN-CONTAINING PROTEIN 5"/>
    <property type="match status" value="1"/>
</dbReference>
<feature type="region of interest" description="Disordered" evidence="2">
    <location>
        <begin position="88"/>
        <end position="137"/>
    </location>
</feature>
<comment type="caution">
    <text evidence="3">The sequence shown here is derived from an EMBL/GenBank/DDBJ whole genome shotgun (WGS) entry which is preliminary data.</text>
</comment>
<dbReference type="GO" id="GO:0003677">
    <property type="term" value="F:DNA binding"/>
    <property type="evidence" value="ECO:0007669"/>
    <property type="project" value="InterPro"/>
</dbReference>
<evidence type="ECO:0000256" key="2">
    <source>
        <dbReference type="SAM" id="MobiDB-lite"/>
    </source>
</evidence>